<dbReference type="InterPro" id="IPR002733">
    <property type="entry name" value="AMMECR1_domain"/>
</dbReference>
<dbReference type="Gene3D" id="3.30.700.20">
    <property type="entry name" value="Hypothetical protein ph0010, domain 1"/>
    <property type="match status" value="1"/>
</dbReference>
<dbReference type="KEGG" id="amol:AMOL_0586"/>
<dbReference type="NCBIfam" id="TIGR00296">
    <property type="entry name" value="TIGR00296 family protein"/>
    <property type="match status" value="1"/>
</dbReference>
<dbReference type="SUPFAM" id="SSF143447">
    <property type="entry name" value="AMMECR1-like"/>
    <property type="match status" value="1"/>
</dbReference>
<evidence type="ECO:0000313" key="2">
    <source>
        <dbReference type="EMBL" id="AXX91588.1"/>
    </source>
</evidence>
<name>A0A2G1DJD2_9BACT</name>
<dbReference type="InterPro" id="IPR023473">
    <property type="entry name" value="AMMECR1"/>
</dbReference>
<evidence type="ECO:0000259" key="1">
    <source>
        <dbReference type="PROSITE" id="PS51112"/>
    </source>
</evidence>
<dbReference type="NCBIfam" id="TIGR04335">
    <property type="entry name" value="AmmeMemoSam_A"/>
    <property type="match status" value="1"/>
</dbReference>
<dbReference type="RefSeq" id="WP_099341966.1">
    <property type="nucleotide sequence ID" value="NZ_CP032098.1"/>
</dbReference>
<protein>
    <submittedName>
        <fullName evidence="3">AMMECR1 domain-containing protein</fullName>
    </submittedName>
    <submittedName>
        <fullName evidence="2">AmmeMemoRadiSam system protein A</fullName>
    </submittedName>
</protein>
<dbReference type="PROSITE" id="PS51112">
    <property type="entry name" value="AMMECR1"/>
    <property type="match status" value="1"/>
</dbReference>
<reference evidence="3 4" key="1">
    <citation type="submission" date="2017-09" db="EMBL/GenBank/DDBJ databases">
        <title>Arcobacter canalis sp. nov., a new species isolated from a water canal contaminated with urban sewage.</title>
        <authorList>
            <person name="Perez-Cataluna A."/>
            <person name="Salas-Masso N."/>
            <person name="Figueras M.J."/>
        </authorList>
    </citation>
    <scope>NUCLEOTIDE SEQUENCE [LARGE SCALE GENOMIC DNA]</scope>
    <source>
        <strain evidence="3 4">F98-3</strain>
    </source>
</reference>
<dbReference type="EMBL" id="CP032098">
    <property type="protein sequence ID" value="AXX91588.1"/>
    <property type="molecule type" value="Genomic_DNA"/>
</dbReference>
<keyword evidence="4" id="KW-1185">Reference proteome</keyword>
<proteinExistence type="predicted"/>
<dbReference type="PANTHER" id="PTHR13016">
    <property type="entry name" value="AMMECR1 HOMOLOG"/>
    <property type="match status" value="1"/>
</dbReference>
<accession>A0A2G1DJD2</accession>
<evidence type="ECO:0000313" key="4">
    <source>
        <dbReference type="Proteomes" id="UP000221222"/>
    </source>
</evidence>
<dbReference type="Proteomes" id="UP000221222">
    <property type="component" value="Unassembled WGS sequence"/>
</dbReference>
<evidence type="ECO:0000313" key="3">
    <source>
        <dbReference type="EMBL" id="PHO18615.1"/>
    </source>
</evidence>
<dbReference type="InterPro" id="IPR027623">
    <property type="entry name" value="AmmeMemoSam_A"/>
</dbReference>
<feature type="domain" description="AMMECR1" evidence="1">
    <location>
        <begin position="1"/>
        <end position="183"/>
    </location>
</feature>
<organism evidence="3 4">
    <name type="scientific">Malaciobacter molluscorum LMG 25693</name>
    <dbReference type="NCBI Taxonomy" id="870501"/>
    <lineage>
        <taxon>Bacteria</taxon>
        <taxon>Pseudomonadati</taxon>
        <taxon>Campylobacterota</taxon>
        <taxon>Epsilonproteobacteria</taxon>
        <taxon>Campylobacterales</taxon>
        <taxon>Arcobacteraceae</taxon>
        <taxon>Malaciobacter</taxon>
    </lineage>
</organism>
<dbReference type="EMBL" id="NXFY01000005">
    <property type="protein sequence ID" value="PHO18615.1"/>
    <property type="molecule type" value="Genomic_DNA"/>
</dbReference>
<dbReference type="Proteomes" id="UP000262712">
    <property type="component" value="Chromosome"/>
</dbReference>
<dbReference type="Pfam" id="PF01871">
    <property type="entry name" value="AMMECR1"/>
    <property type="match status" value="1"/>
</dbReference>
<evidence type="ECO:0000313" key="5">
    <source>
        <dbReference type="Proteomes" id="UP000262712"/>
    </source>
</evidence>
<dbReference type="InterPro" id="IPR036071">
    <property type="entry name" value="AMMECR1_dom_sf"/>
</dbReference>
<reference evidence="2 5" key="2">
    <citation type="submission" date="2018-08" db="EMBL/GenBank/DDBJ databases">
        <title>Complete genome of the Arcobacter molluscorum type strain LMG 25693.</title>
        <authorList>
            <person name="Miller W.G."/>
            <person name="Yee E."/>
            <person name="Bono J.L."/>
        </authorList>
    </citation>
    <scope>NUCLEOTIDE SEQUENCE [LARGE SCALE GENOMIC DNA]</scope>
    <source>
        <strain evidence="2 5">CECT 7696</strain>
    </source>
</reference>
<gene>
    <name evidence="2" type="ORF">AMOL_0586</name>
    <name evidence="3" type="ORF">CPU12_04875</name>
</gene>
<dbReference type="AlphaFoldDB" id="A0A2G1DJD2"/>
<dbReference type="Gene3D" id="3.30.1490.150">
    <property type="entry name" value="Hypothetical protein ph0010, domain 2"/>
    <property type="match status" value="1"/>
</dbReference>
<dbReference type="PANTHER" id="PTHR13016:SF0">
    <property type="entry name" value="AMME SYNDROME CANDIDATE GENE 1 PROTEIN"/>
    <property type="match status" value="1"/>
</dbReference>
<dbReference type="InterPro" id="IPR027485">
    <property type="entry name" value="AMMECR1_N"/>
</dbReference>
<sequence>MDLKILLDVARKSIFTYFDKSLVLNKDYYLSNYDELSENRASFVALKLNGRLRGSFGSFNASKQLFEDVFDNARKAAFNDPSFEPIEIKDFTNIKIEVSVLTPSKKIDYIDKYDLKEKIIPKKHGVILEYQDKKATFLPQVWDELQTFEQFITSLCLKAGVSSSCFENNAKVFIYEVIKEKEE</sequence>